<keyword evidence="5 7" id="KW-0472">Membrane</keyword>
<sequence length="646" mass="70083">MVAEKSVSFAAVKAESVELIKKESAHVDKPILPLNASFRKDKPAKPKFINPRLLPVKLLTFLIHGGQSATFAFVGLHMKSLGISVTEIAVVLLLMPILTSAGPPLSGFLADRFGNYKLVLIAFTMLSAIFSTCMWFLVPSFGVTVDPALLRPVNVTVNLPCLYEGLTSGNLTDFSNSFRPDKFGLSWNACEARCAGEGSATTDPRLCYVEVSAPRVGGSRTKTCITHTRFSMAEAIHISEEDMHNSLPPILSLSCEIESLLNTNNQMSNEIPSCTVTCRNATASQADGTTTNGVPFGNKALTITLYFIFRFLSYTASRGVFPLLDAAIMQISRQEGGDFGIQRLFASVGAVVVPPFAGWLTLVASRHCHCMDFSPAFYLFGILTVLGGVLMYFMDIRVKQPETHIFRTMGIVLRDPNVVGFLCAVFFSGAAWGFVNGYLFIFLKDDDGFPQKNEDGSPVVTTTFYLGLVNGAGYLAGIPFLFFSTKLAKIFGHENLVATVLFAYAARFLIYSFTYNPYLIFPTELITGVTFLVFALMPQFAVKTAPKYMATLMGLFGAANFGIGGGVGPLIGGFLIHGVGFRTTFQILAVSMAAIGCAYFLTFHFVLKRLAAQAQKPKSPLIVHKRDIGNGNGSIPPPIQEEPAEA</sequence>
<accession>A0A1W0WBZ4</accession>
<comment type="similarity">
    <text evidence="2">Belongs to the major facilitator superfamily. MFSD6 family.</text>
</comment>
<comment type="caution">
    <text evidence="9">The sequence shown here is derived from an EMBL/GenBank/DDBJ whole genome shotgun (WGS) entry which is preliminary data.</text>
</comment>
<feature type="transmembrane region" description="Helical" evidence="7">
    <location>
        <begin position="463"/>
        <end position="483"/>
    </location>
</feature>
<dbReference type="Pfam" id="PF12832">
    <property type="entry name" value="MFS_1_like"/>
    <property type="match status" value="1"/>
</dbReference>
<feature type="transmembrane region" description="Helical" evidence="7">
    <location>
        <begin position="344"/>
        <end position="364"/>
    </location>
</feature>
<feature type="domain" description="Major facilitator superfamily associated" evidence="8">
    <location>
        <begin position="56"/>
        <end position="586"/>
    </location>
</feature>
<evidence type="ECO:0000256" key="3">
    <source>
        <dbReference type="ARBA" id="ARBA00022692"/>
    </source>
</evidence>
<name>A0A1W0WBZ4_HYPEX</name>
<organism evidence="9 10">
    <name type="scientific">Hypsibius exemplaris</name>
    <name type="common">Freshwater tardigrade</name>
    <dbReference type="NCBI Taxonomy" id="2072580"/>
    <lineage>
        <taxon>Eukaryota</taxon>
        <taxon>Metazoa</taxon>
        <taxon>Ecdysozoa</taxon>
        <taxon>Tardigrada</taxon>
        <taxon>Eutardigrada</taxon>
        <taxon>Parachela</taxon>
        <taxon>Hypsibioidea</taxon>
        <taxon>Hypsibiidae</taxon>
        <taxon>Hypsibius</taxon>
    </lineage>
</organism>
<keyword evidence="10" id="KW-1185">Reference proteome</keyword>
<dbReference type="OrthoDB" id="10056177at2759"/>
<dbReference type="PANTHER" id="PTHR16172:SF41">
    <property type="entry name" value="MAJOR FACILITATOR SUPERFAMILY DOMAIN-CONTAINING PROTEIN 6-LIKE"/>
    <property type="match status" value="1"/>
</dbReference>
<feature type="transmembrane region" description="Helical" evidence="7">
    <location>
        <begin position="495"/>
        <end position="513"/>
    </location>
</feature>
<dbReference type="Proteomes" id="UP000192578">
    <property type="component" value="Unassembled WGS sequence"/>
</dbReference>
<evidence type="ECO:0000256" key="4">
    <source>
        <dbReference type="ARBA" id="ARBA00022989"/>
    </source>
</evidence>
<evidence type="ECO:0000256" key="6">
    <source>
        <dbReference type="SAM" id="MobiDB-lite"/>
    </source>
</evidence>
<keyword evidence="3 7" id="KW-0812">Transmembrane</keyword>
<evidence type="ECO:0000256" key="2">
    <source>
        <dbReference type="ARBA" id="ARBA00005241"/>
    </source>
</evidence>
<evidence type="ECO:0000313" key="9">
    <source>
        <dbReference type="EMBL" id="OQV12734.1"/>
    </source>
</evidence>
<feature type="transmembrane region" description="Helical" evidence="7">
    <location>
        <begin position="554"/>
        <end position="579"/>
    </location>
</feature>
<protein>
    <recommendedName>
        <fullName evidence="8">Major facilitator superfamily associated domain-containing protein</fullName>
    </recommendedName>
</protein>
<feature type="transmembrane region" description="Helical" evidence="7">
    <location>
        <begin position="417"/>
        <end position="443"/>
    </location>
</feature>
<evidence type="ECO:0000259" key="8">
    <source>
        <dbReference type="Pfam" id="PF12832"/>
    </source>
</evidence>
<dbReference type="Gene3D" id="1.20.1250.20">
    <property type="entry name" value="MFS general substrate transporter like domains"/>
    <property type="match status" value="3"/>
</dbReference>
<keyword evidence="4 7" id="KW-1133">Transmembrane helix</keyword>
<feature type="transmembrane region" description="Helical" evidence="7">
    <location>
        <begin position="376"/>
        <end position="396"/>
    </location>
</feature>
<dbReference type="InterPro" id="IPR051717">
    <property type="entry name" value="MFS_MFSD6"/>
</dbReference>
<dbReference type="EMBL" id="MTYJ01000138">
    <property type="protein sequence ID" value="OQV12734.1"/>
    <property type="molecule type" value="Genomic_DNA"/>
</dbReference>
<evidence type="ECO:0000256" key="1">
    <source>
        <dbReference type="ARBA" id="ARBA00004141"/>
    </source>
</evidence>
<dbReference type="PANTHER" id="PTHR16172">
    <property type="entry name" value="MAJOR FACILITATOR SUPERFAMILY DOMAIN-CONTAINING PROTEIN 6-LIKE"/>
    <property type="match status" value="1"/>
</dbReference>
<dbReference type="GO" id="GO:0016020">
    <property type="term" value="C:membrane"/>
    <property type="evidence" value="ECO:0007669"/>
    <property type="project" value="UniProtKB-SubCell"/>
</dbReference>
<dbReference type="InterPro" id="IPR024989">
    <property type="entry name" value="MFS_assoc_dom"/>
</dbReference>
<feature type="transmembrane region" description="Helical" evidence="7">
    <location>
        <begin position="519"/>
        <end position="542"/>
    </location>
</feature>
<proteinExistence type="inferred from homology"/>
<evidence type="ECO:0000256" key="7">
    <source>
        <dbReference type="SAM" id="Phobius"/>
    </source>
</evidence>
<gene>
    <name evidence="9" type="ORF">BV898_13054</name>
</gene>
<dbReference type="InterPro" id="IPR036259">
    <property type="entry name" value="MFS_trans_sf"/>
</dbReference>
<evidence type="ECO:0000313" key="10">
    <source>
        <dbReference type="Proteomes" id="UP000192578"/>
    </source>
</evidence>
<dbReference type="AlphaFoldDB" id="A0A1W0WBZ4"/>
<comment type="subcellular location">
    <subcellularLocation>
        <location evidence="1">Membrane</location>
        <topology evidence="1">Multi-pass membrane protein</topology>
    </subcellularLocation>
</comment>
<feature type="transmembrane region" description="Helical" evidence="7">
    <location>
        <begin position="118"/>
        <end position="138"/>
    </location>
</feature>
<reference evidence="10" key="1">
    <citation type="submission" date="2017-01" db="EMBL/GenBank/DDBJ databases">
        <title>Comparative genomics of anhydrobiosis in the tardigrade Hypsibius dujardini.</title>
        <authorList>
            <person name="Yoshida Y."/>
            <person name="Koutsovoulos G."/>
            <person name="Laetsch D."/>
            <person name="Stevens L."/>
            <person name="Kumar S."/>
            <person name="Horikawa D."/>
            <person name="Ishino K."/>
            <person name="Komine S."/>
            <person name="Tomita M."/>
            <person name="Blaxter M."/>
            <person name="Arakawa K."/>
        </authorList>
    </citation>
    <scope>NUCLEOTIDE SEQUENCE [LARGE SCALE GENOMIC DNA]</scope>
    <source>
        <strain evidence="10">Z151</strain>
    </source>
</reference>
<feature type="transmembrane region" description="Helical" evidence="7">
    <location>
        <begin position="585"/>
        <end position="607"/>
    </location>
</feature>
<feature type="transmembrane region" description="Helical" evidence="7">
    <location>
        <begin position="88"/>
        <end position="106"/>
    </location>
</feature>
<feature type="region of interest" description="Disordered" evidence="6">
    <location>
        <begin position="627"/>
        <end position="646"/>
    </location>
</feature>
<dbReference type="SUPFAM" id="SSF103473">
    <property type="entry name" value="MFS general substrate transporter"/>
    <property type="match status" value="2"/>
</dbReference>
<evidence type="ECO:0000256" key="5">
    <source>
        <dbReference type="ARBA" id="ARBA00023136"/>
    </source>
</evidence>